<sequence length="101" mass="11408">MGRAVTVQRTPHGGHHDKVTTAGAVGLFMLFISYLPDNPHPMSTALVGAVCIGIAVRLRYLGQLDRPAYRPPQPPAQHYPVGARRERITHERRTRERIWFD</sequence>
<evidence type="ECO:0000256" key="1">
    <source>
        <dbReference type="SAM" id="MobiDB-lite"/>
    </source>
</evidence>
<protein>
    <submittedName>
        <fullName evidence="2">Uncharacterized protein</fullName>
    </submittedName>
</protein>
<dbReference type="Proteomes" id="UP000024436">
    <property type="component" value="Segment"/>
</dbReference>
<evidence type="ECO:0000313" key="2">
    <source>
        <dbReference type="EMBL" id="AHY84313.1"/>
    </source>
</evidence>
<reference evidence="2 3" key="1">
    <citation type="submission" date="2014-03" db="EMBL/GenBank/DDBJ databases">
        <authorList>
            <person name="Barber N.R."/>
            <person name="Francolini R.D."/>
            <person name="Gray A.J."/>
            <person name="Hamilton K."/>
            <person name="Jung E."/>
            <person name="Killpatrick M.S."/>
            <person name="Le T.M."/>
            <person name="Lin R."/>
            <person name="Morris L.Y."/>
            <person name="O'Neil L.P."/>
            <person name="Pederson E.N."/>
            <person name="Sepehri B.F."/>
            <person name="Shaffer R.A."/>
            <person name="Sridharan P.S."/>
            <person name="Tseng L."/>
            <person name="Williams L.H."/>
            <person name="Cohen L.B."/>
            <person name="Ahrens K.J."/>
            <person name="Braun M.A."/>
            <person name="Jarvik J."/>
            <person name="Lopez A.J."/>
            <person name="Bradley K.W."/>
            <person name="Clarke D.Q."/>
            <person name="Lewis M.F."/>
            <person name="Barker L.P."/>
            <person name="Bailey C."/>
            <person name="Asai D.J."/>
            <person name="Garber M.L."/>
            <person name="Bowman C.A."/>
            <person name="Russell D.A."/>
            <person name="Pope W.H."/>
            <person name="Jacobs-Sera D."/>
            <person name="Hendrix R.W."/>
            <person name="Hatfull G.F."/>
        </authorList>
    </citation>
    <scope>NUCLEOTIDE SEQUENCE [LARGE SCALE GENOMIC DNA]</scope>
</reference>
<evidence type="ECO:0000313" key="3">
    <source>
        <dbReference type="Proteomes" id="UP000024436"/>
    </source>
</evidence>
<feature type="region of interest" description="Disordered" evidence="1">
    <location>
        <begin position="67"/>
        <end position="87"/>
    </location>
</feature>
<organism evidence="2 3">
    <name type="scientific">Mycobacterium phage KingVeVeVe</name>
    <dbReference type="NCBI Taxonomy" id="1471544"/>
    <lineage>
        <taxon>Viruses</taxon>
        <taxon>Duplodnaviria</taxon>
        <taxon>Heunggongvirae</taxon>
        <taxon>Uroviricota</taxon>
        <taxon>Caudoviricetes</taxon>
        <taxon>Bclasvirinae</taxon>
        <taxon>Pegunavirus</taxon>
        <taxon>Pegunavirus soto</taxon>
    </lineage>
</organism>
<name>A0A023ZY34_9CAUD</name>
<proteinExistence type="predicted"/>
<dbReference type="EMBL" id="KJ538723">
    <property type="protein sequence ID" value="AHY84313.1"/>
    <property type="molecule type" value="Genomic_DNA"/>
</dbReference>
<gene>
    <name evidence="2" type="primary">44</name>
    <name evidence="2" type="ORF">PBI_KINGVEVEVE_44</name>
</gene>
<accession>A0A023ZY34</accession>